<dbReference type="FunFam" id="1.10.20.10:FF:000032">
    <property type="entry name" value="dr1-associated corepressor isoform X1"/>
    <property type="match status" value="1"/>
</dbReference>
<keyword evidence="6" id="KW-0804">Transcription</keyword>
<reference evidence="15" key="1">
    <citation type="journal article" date="2015" name="J. Med. Entomol.">
        <title>A Deep Insight Into the Sialotranscriptome of the Chagas Disease Vector, Panstrongylus megistus (Hemiptera: Heteroptera).</title>
        <authorList>
            <person name="Ribeiro J.M."/>
            <person name="Schwarz A."/>
            <person name="Francischetti I.M."/>
        </authorList>
    </citation>
    <scope>NUCLEOTIDE SEQUENCE</scope>
    <source>
        <tissue evidence="15">Salivary glands</tissue>
    </source>
</reference>
<dbReference type="Gene3D" id="1.10.20.10">
    <property type="entry name" value="Histone, subunit A"/>
    <property type="match status" value="1"/>
</dbReference>
<evidence type="ECO:0000256" key="10">
    <source>
        <dbReference type="ARBA" id="ARBA00072760"/>
    </source>
</evidence>
<feature type="region of interest" description="Disordered" evidence="13">
    <location>
        <begin position="95"/>
        <end position="192"/>
    </location>
</feature>
<evidence type="ECO:0000256" key="11">
    <source>
        <dbReference type="ARBA" id="ARBA00077179"/>
    </source>
</evidence>
<keyword evidence="4" id="KW-0805">Transcription regulation</keyword>
<feature type="compositionally biased region" description="Basic and acidic residues" evidence="13">
    <location>
        <begin position="158"/>
        <end position="175"/>
    </location>
</feature>
<evidence type="ECO:0000259" key="14">
    <source>
        <dbReference type="Pfam" id="PF00808"/>
    </source>
</evidence>
<dbReference type="CDD" id="cd22906">
    <property type="entry name" value="HFD_DRAP1"/>
    <property type="match status" value="1"/>
</dbReference>
<evidence type="ECO:0000256" key="9">
    <source>
        <dbReference type="ARBA" id="ARBA00066085"/>
    </source>
</evidence>
<dbReference type="EMBL" id="GBGD01003071">
    <property type="protein sequence ID" value="JAC85818.1"/>
    <property type="molecule type" value="mRNA"/>
</dbReference>
<dbReference type="AlphaFoldDB" id="A0A069DP23"/>
<evidence type="ECO:0000256" key="13">
    <source>
        <dbReference type="SAM" id="MobiDB-lite"/>
    </source>
</evidence>
<accession>A0A069DP23</accession>
<dbReference type="InterPro" id="IPR050568">
    <property type="entry name" value="Transcr_DNA_Rep_Reg"/>
</dbReference>
<evidence type="ECO:0000256" key="8">
    <source>
        <dbReference type="ARBA" id="ARBA00061393"/>
    </source>
</evidence>
<evidence type="ECO:0000313" key="15">
    <source>
        <dbReference type="EMBL" id="JAC85818.1"/>
    </source>
</evidence>
<dbReference type="InterPro" id="IPR009072">
    <property type="entry name" value="Histone-fold"/>
</dbReference>
<evidence type="ECO:0000256" key="7">
    <source>
        <dbReference type="ARBA" id="ARBA00023242"/>
    </source>
</evidence>
<evidence type="ECO:0000256" key="5">
    <source>
        <dbReference type="ARBA" id="ARBA00023125"/>
    </source>
</evidence>
<name>A0A069DP23_9HEMI</name>
<dbReference type="GO" id="GO:0016251">
    <property type="term" value="F:RNA polymerase II general transcription initiation factor activity"/>
    <property type="evidence" value="ECO:0007669"/>
    <property type="project" value="TreeGrafter"/>
</dbReference>
<evidence type="ECO:0000256" key="6">
    <source>
        <dbReference type="ARBA" id="ARBA00023163"/>
    </source>
</evidence>
<feature type="domain" description="Transcription factor CBF/NF-Y/archaeal histone" evidence="14">
    <location>
        <begin position="10"/>
        <end position="74"/>
    </location>
</feature>
<evidence type="ECO:0000256" key="1">
    <source>
        <dbReference type="ARBA" id="ARBA00004123"/>
    </source>
</evidence>
<dbReference type="InterPro" id="IPR003958">
    <property type="entry name" value="CBFA_NFYB_domain"/>
</dbReference>
<comment type="subunit">
    <text evidence="9">Heterodimer with DR1. Binds BTAF1.</text>
</comment>
<dbReference type="GO" id="GO:0017054">
    <property type="term" value="C:negative cofactor 2 complex"/>
    <property type="evidence" value="ECO:0007669"/>
    <property type="project" value="TreeGrafter"/>
</dbReference>
<evidence type="ECO:0000256" key="4">
    <source>
        <dbReference type="ARBA" id="ARBA00023015"/>
    </source>
</evidence>
<keyword evidence="3" id="KW-0597">Phosphoprotein</keyword>
<dbReference type="PANTHER" id="PTHR10252">
    <property type="entry name" value="HISTONE-LIKE TRANSCRIPTION FACTOR CCAAT-RELATED"/>
    <property type="match status" value="1"/>
</dbReference>
<keyword evidence="7" id="KW-0539">Nucleus</keyword>
<comment type="subcellular location">
    <subcellularLocation>
        <location evidence="1">Nucleus</location>
    </subcellularLocation>
</comment>
<dbReference type="PANTHER" id="PTHR10252:SF5">
    <property type="entry name" value="DR1-ASSOCIATED COREPRESSOR"/>
    <property type="match status" value="1"/>
</dbReference>
<dbReference type="Pfam" id="PF00808">
    <property type="entry name" value="CBFD_NFYB_HMF"/>
    <property type="match status" value="1"/>
</dbReference>
<evidence type="ECO:0000256" key="3">
    <source>
        <dbReference type="ARBA" id="ARBA00022553"/>
    </source>
</evidence>
<keyword evidence="2" id="KW-0678">Repressor</keyword>
<comment type="similarity">
    <text evidence="8">Belongs to the NC2 alpha/DRAP1 family.</text>
</comment>
<dbReference type="SUPFAM" id="SSF47113">
    <property type="entry name" value="Histone-fold"/>
    <property type="match status" value="1"/>
</dbReference>
<dbReference type="GO" id="GO:0001046">
    <property type="term" value="F:core promoter sequence-specific DNA binding"/>
    <property type="evidence" value="ECO:0007669"/>
    <property type="project" value="TreeGrafter"/>
</dbReference>
<evidence type="ECO:0000256" key="2">
    <source>
        <dbReference type="ARBA" id="ARBA00022491"/>
    </source>
</evidence>
<organism evidence="15">
    <name type="scientific">Panstrongylus megistus</name>
    <dbReference type="NCBI Taxonomy" id="65343"/>
    <lineage>
        <taxon>Eukaryota</taxon>
        <taxon>Metazoa</taxon>
        <taxon>Ecdysozoa</taxon>
        <taxon>Arthropoda</taxon>
        <taxon>Hexapoda</taxon>
        <taxon>Insecta</taxon>
        <taxon>Pterygota</taxon>
        <taxon>Neoptera</taxon>
        <taxon>Paraneoptera</taxon>
        <taxon>Hemiptera</taxon>
        <taxon>Heteroptera</taxon>
        <taxon>Panheteroptera</taxon>
        <taxon>Cimicomorpha</taxon>
        <taxon>Reduviidae</taxon>
        <taxon>Triatominae</taxon>
        <taxon>Panstrongylus</taxon>
    </lineage>
</organism>
<sequence length="192" mass="21561">MPSKKKKYNARFPAGRIKKIMQTDDEVGKVAQAVPVIISRTLELFVKSLITKSMHITMMKNARTLSPHHMKQCILSESRFDFLRDLVKSVPEVATSDDDNWVPSDSQTNDNSSSTSHSTRRSSTNEVKKESNEPTSVGANFYMETDVNATIQSESNDSDSKSSESDRSKELHIDDNTSSLVMKSDEDDDYDT</sequence>
<keyword evidence="5" id="KW-0238">DNA-binding</keyword>
<dbReference type="GO" id="GO:0046982">
    <property type="term" value="F:protein heterodimerization activity"/>
    <property type="evidence" value="ECO:0007669"/>
    <property type="project" value="InterPro"/>
</dbReference>
<proteinExistence type="evidence at transcript level"/>
<feature type="compositionally biased region" description="Low complexity" evidence="13">
    <location>
        <begin position="104"/>
        <end position="124"/>
    </location>
</feature>
<evidence type="ECO:0000256" key="12">
    <source>
        <dbReference type="ARBA" id="ARBA00078501"/>
    </source>
</evidence>
<dbReference type="GO" id="GO:0000122">
    <property type="term" value="P:negative regulation of transcription by RNA polymerase II"/>
    <property type="evidence" value="ECO:0007669"/>
    <property type="project" value="UniProtKB-ARBA"/>
</dbReference>
<protein>
    <recommendedName>
        <fullName evidence="10">Dr1-associated corepressor</fullName>
    </recommendedName>
    <alternativeName>
        <fullName evidence="11">Dr1-associated protein 1</fullName>
    </alternativeName>
    <alternativeName>
        <fullName evidence="12">Negative cofactor 2-alpha</fullName>
    </alternativeName>
</protein>